<evidence type="ECO:0008006" key="3">
    <source>
        <dbReference type="Google" id="ProtNLM"/>
    </source>
</evidence>
<protein>
    <recommendedName>
        <fullName evidence="3">Pirin N-terminal domain-containing protein</fullName>
    </recommendedName>
</protein>
<dbReference type="Proteomes" id="UP000232323">
    <property type="component" value="Unassembled WGS sequence"/>
</dbReference>
<dbReference type="InterPro" id="IPR014710">
    <property type="entry name" value="RmlC-like_jellyroll"/>
</dbReference>
<name>A0A250X542_9CHLO</name>
<evidence type="ECO:0000313" key="2">
    <source>
        <dbReference type="Proteomes" id="UP000232323"/>
    </source>
</evidence>
<dbReference type="EMBL" id="BEGY01000030">
    <property type="protein sequence ID" value="GAX78207.1"/>
    <property type="molecule type" value="Genomic_DNA"/>
</dbReference>
<evidence type="ECO:0000313" key="1">
    <source>
        <dbReference type="EMBL" id="GAX78207.1"/>
    </source>
</evidence>
<reference evidence="1 2" key="1">
    <citation type="submission" date="2017-08" db="EMBL/GenBank/DDBJ databases">
        <title>Acidophilic green algal genome provides insights into adaptation to an acidic environment.</title>
        <authorList>
            <person name="Hirooka S."/>
            <person name="Hirose Y."/>
            <person name="Kanesaki Y."/>
            <person name="Higuchi S."/>
            <person name="Fujiwara T."/>
            <person name="Onuma R."/>
            <person name="Era A."/>
            <person name="Ohbayashi R."/>
            <person name="Uzuka A."/>
            <person name="Nozaki H."/>
            <person name="Yoshikawa H."/>
            <person name="Miyagishima S.Y."/>
        </authorList>
    </citation>
    <scope>NUCLEOTIDE SEQUENCE [LARGE SCALE GENOMIC DNA]</scope>
    <source>
        <strain evidence="1 2">NIES-2499</strain>
    </source>
</reference>
<sequence length="213" mass="23441">MHCIKNKLTTEGLAHNERRMSRFDFLRVEIHTYSWNGESSHYDTSIKAWVPVKAGGMQVLRTGSGMSHAERVGAGCRGFQIWFDPGPEALKRPATYDVYPPSALQPVRNDQGLHITQYVGGSSPDLIRSEVPGLYIVRYQANEGDVNGVSIKVEKGHSAMLYCLGGNVSLPEALKEAPLAMNDTMALHGGAELYLDLHKGADVFMIKTPLVDQ</sequence>
<comment type="caution">
    <text evidence="1">The sequence shown here is derived from an EMBL/GenBank/DDBJ whole genome shotgun (WGS) entry which is preliminary data.</text>
</comment>
<keyword evidence="2" id="KW-1185">Reference proteome</keyword>
<dbReference type="Gene3D" id="2.60.120.10">
    <property type="entry name" value="Jelly Rolls"/>
    <property type="match status" value="1"/>
</dbReference>
<accession>A0A250X542</accession>
<organism evidence="1 2">
    <name type="scientific">Chlamydomonas eustigma</name>
    <dbReference type="NCBI Taxonomy" id="1157962"/>
    <lineage>
        <taxon>Eukaryota</taxon>
        <taxon>Viridiplantae</taxon>
        <taxon>Chlorophyta</taxon>
        <taxon>core chlorophytes</taxon>
        <taxon>Chlorophyceae</taxon>
        <taxon>CS clade</taxon>
        <taxon>Chlamydomonadales</taxon>
        <taxon>Chlamydomonadaceae</taxon>
        <taxon>Chlamydomonas</taxon>
    </lineage>
</organism>
<proteinExistence type="predicted"/>
<gene>
    <name evidence="1" type="ORF">CEUSTIGMA_g5649.t1</name>
</gene>
<dbReference type="InterPro" id="IPR011051">
    <property type="entry name" value="RmlC_Cupin_sf"/>
</dbReference>
<dbReference type="SUPFAM" id="SSF51182">
    <property type="entry name" value="RmlC-like cupins"/>
    <property type="match status" value="1"/>
</dbReference>
<dbReference type="AlphaFoldDB" id="A0A250X542"/>